<dbReference type="GO" id="GO:0016042">
    <property type="term" value="P:lipid catabolic process"/>
    <property type="evidence" value="ECO:0007669"/>
    <property type="project" value="InterPro"/>
</dbReference>
<sequence>MYWPAFSAFSLACLAGTAWAQQPICDVECQKGCNDECQTAIQSAFDGESKQWVGDIISDPFYTTPSNITGAVPGDILRWEDVPTKQLTNNWTIPAGLSLSRFMYVTEDIDNSSIPATAWVLLPFHHNLPTPGEPGKLRTVVWTHGTAGRSRLCSTTNNKGLYYNWQAPFTLAESGYAVIAPDYAGQGSDIPQGFMYEAGFLHAADVAYSVIAARRAIGGILSDKWAVFGHSEGGMTAWRTNERLALPGNERLHKAGTFVGAVAAAPALRPQRLIPLSWEETGTGGGPFSVYFLQSLARLYPDQIKVEDYLGETVLQRLGLLDSSCFVTGFTAVGTLSPDATFANKSWLDHPATNDWAVRYNGQGPHRLSAPMLVVQGVSDTITPASLTVEDFNLTCSTYPESVAHAKLYPGMGHGQVLEAGRADIADWLDARFNGKCLRKGCVVEEIRPLTERYAQGELFWAAETVAF</sequence>
<dbReference type="GeneID" id="87889261"/>
<dbReference type="InterPro" id="IPR000073">
    <property type="entry name" value="AB_hydrolase_1"/>
</dbReference>
<evidence type="ECO:0000313" key="3">
    <source>
        <dbReference type="EMBL" id="KAK3306149.1"/>
    </source>
</evidence>
<evidence type="ECO:0000313" key="4">
    <source>
        <dbReference type="Proteomes" id="UP001273166"/>
    </source>
</evidence>
<proteinExistence type="predicted"/>
<protein>
    <submittedName>
        <fullName evidence="3">Alpha/Beta hydrolase protein</fullName>
    </submittedName>
</protein>
<dbReference type="InterPro" id="IPR005152">
    <property type="entry name" value="Lipase_secreted"/>
</dbReference>
<keyword evidence="1" id="KW-0732">Signal</keyword>
<evidence type="ECO:0000256" key="1">
    <source>
        <dbReference type="SAM" id="SignalP"/>
    </source>
</evidence>
<dbReference type="InterPro" id="IPR029058">
    <property type="entry name" value="AB_hydrolase_fold"/>
</dbReference>
<accession>A0AAJ0GU64</accession>
<reference evidence="3" key="2">
    <citation type="submission" date="2023-06" db="EMBL/GenBank/DDBJ databases">
        <authorList>
            <consortium name="Lawrence Berkeley National Laboratory"/>
            <person name="Mondo S.J."/>
            <person name="Hensen N."/>
            <person name="Bonometti L."/>
            <person name="Westerberg I."/>
            <person name="Brannstrom I.O."/>
            <person name="Guillou S."/>
            <person name="Cros-Aarteil S."/>
            <person name="Calhoun S."/>
            <person name="Haridas S."/>
            <person name="Kuo A."/>
            <person name="Pangilinan J."/>
            <person name="Riley R."/>
            <person name="Labutti K."/>
            <person name="Andreopoulos B."/>
            <person name="Lipzen A."/>
            <person name="Chen C."/>
            <person name="Yanf M."/>
            <person name="Daum C."/>
            <person name="Ng V."/>
            <person name="Clum A."/>
            <person name="Steindorff A."/>
            <person name="Ohm R."/>
            <person name="Martin F."/>
            <person name="Silar P."/>
            <person name="Natvig D."/>
            <person name="Lalanne C."/>
            <person name="Gautier V."/>
            <person name="Ament-Velasquez S.L."/>
            <person name="Kruys A."/>
            <person name="Hutchinson M.I."/>
            <person name="Powell A.J."/>
            <person name="Barry K."/>
            <person name="Miller A.N."/>
            <person name="Grigoriev I.V."/>
            <person name="Debuchy R."/>
            <person name="Gladieux P."/>
            <person name="Thoren M.H."/>
            <person name="Johannesson H."/>
        </authorList>
    </citation>
    <scope>NUCLEOTIDE SEQUENCE</scope>
    <source>
        <strain evidence="3">CBS 333.67</strain>
    </source>
</reference>
<evidence type="ECO:0000259" key="2">
    <source>
        <dbReference type="Pfam" id="PF12697"/>
    </source>
</evidence>
<dbReference type="EMBL" id="JAUDZG010000004">
    <property type="protein sequence ID" value="KAK3306149.1"/>
    <property type="molecule type" value="Genomic_DNA"/>
</dbReference>
<feature type="chain" id="PRO_5042460575" evidence="1">
    <location>
        <begin position="21"/>
        <end position="468"/>
    </location>
</feature>
<name>A0AAJ0GU64_9PEZI</name>
<dbReference type="SUPFAM" id="SSF53474">
    <property type="entry name" value="alpha/beta-Hydrolases"/>
    <property type="match status" value="1"/>
</dbReference>
<dbReference type="Pfam" id="PF12697">
    <property type="entry name" value="Abhydrolase_6"/>
    <property type="match status" value="1"/>
</dbReference>
<organism evidence="3 4">
    <name type="scientific">Chaetomium strumarium</name>
    <dbReference type="NCBI Taxonomy" id="1170767"/>
    <lineage>
        <taxon>Eukaryota</taxon>
        <taxon>Fungi</taxon>
        <taxon>Dikarya</taxon>
        <taxon>Ascomycota</taxon>
        <taxon>Pezizomycotina</taxon>
        <taxon>Sordariomycetes</taxon>
        <taxon>Sordariomycetidae</taxon>
        <taxon>Sordariales</taxon>
        <taxon>Chaetomiaceae</taxon>
        <taxon>Chaetomium</taxon>
    </lineage>
</organism>
<keyword evidence="3" id="KW-0378">Hydrolase</keyword>
<feature type="signal peptide" evidence="1">
    <location>
        <begin position="1"/>
        <end position="20"/>
    </location>
</feature>
<dbReference type="GO" id="GO:0004806">
    <property type="term" value="F:triacylglycerol lipase activity"/>
    <property type="evidence" value="ECO:0007669"/>
    <property type="project" value="InterPro"/>
</dbReference>
<reference evidence="3" key="1">
    <citation type="journal article" date="2023" name="Mol. Phylogenet. Evol.">
        <title>Genome-scale phylogeny and comparative genomics of the fungal order Sordariales.</title>
        <authorList>
            <person name="Hensen N."/>
            <person name="Bonometti L."/>
            <person name="Westerberg I."/>
            <person name="Brannstrom I.O."/>
            <person name="Guillou S."/>
            <person name="Cros-Aarteil S."/>
            <person name="Calhoun S."/>
            <person name="Haridas S."/>
            <person name="Kuo A."/>
            <person name="Mondo S."/>
            <person name="Pangilinan J."/>
            <person name="Riley R."/>
            <person name="LaButti K."/>
            <person name="Andreopoulos B."/>
            <person name="Lipzen A."/>
            <person name="Chen C."/>
            <person name="Yan M."/>
            <person name="Daum C."/>
            <person name="Ng V."/>
            <person name="Clum A."/>
            <person name="Steindorff A."/>
            <person name="Ohm R.A."/>
            <person name="Martin F."/>
            <person name="Silar P."/>
            <person name="Natvig D.O."/>
            <person name="Lalanne C."/>
            <person name="Gautier V."/>
            <person name="Ament-Velasquez S.L."/>
            <person name="Kruys A."/>
            <person name="Hutchinson M.I."/>
            <person name="Powell A.J."/>
            <person name="Barry K."/>
            <person name="Miller A.N."/>
            <person name="Grigoriev I.V."/>
            <person name="Debuchy R."/>
            <person name="Gladieux P."/>
            <person name="Hiltunen Thoren M."/>
            <person name="Johannesson H."/>
        </authorList>
    </citation>
    <scope>NUCLEOTIDE SEQUENCE</scope>
    <source>
        <strain evidence="3">CBS 333.67</strain>
    </source>
</reference>
<dbReference type="AlphaFoldDB" id="A0AAJ0GU64"/>
<dbReference type="PANTHER" id="PTHR34853:SF1">
    <property type="entry name" value="LIPASE 5"/>
    <property type="match status" value="1"/>
</dbReference>
<feature type="domain" description="AB hydrolase-1" evidence="2">
    <location>
        <begin position="141"/>
        <end position="326"/>
    </location>
</feature>
<dbReference type="Proteomes" id="UP001273166">
    <property type="component" value="Unassembled WGS sequence"/>
</dbReference>
<keyword evidence="4" id="KW-1185">Reference proteome</keyword>
<dbReference type="PIRSF" id="PIRSF029171">
    <property type="entry name" value="Esterase_LipA"/>
    <property type="match status" value="1"/>
</dbReference>
<dbReference type="RefSeq" id="XP_062721929.1">
    <property type="nucleotide sequence ID" value="XM_062870432.1"/>
</dbReference>
<dbReference type="Gene3D" id="3.40.50.1820">
    <property type="entry name" value="alpha/beta hydrolase"/>
    <property type="match status" value="2"/>
</dbReference>
<gene>
    <name evidence="3" type="ORF">B0T15DRAFT_556943</name>
</gene>
<dbReference type="PANTHER" id="PTHR34853">
    <property type="match status" value="1"/>
</dbReference>
<comment type="caution">
    <text evidence="3">The sequence shown here is derived from an EMBL/GenBank/DDBJ whole genome shotgun (WGS) entry which is preliminary data.</text>
</comment>